<gene>
    <name evidence="5" type="ORF">SAMN05216362_15012</name>
</gene>
<feature type="domain" description="HTH marR-type" evidence="4">
    <location>
        <begin position="14"/>
        <end position="146"/>
    </location>
</feature>
<dbReference type="InterPro" id="IPR000835">
    <property type="entry name" value="HTH_MarR-typ"/>
</dbReference>
<dbReference type="InterPro" id="IPR039422">
    <property type="entry name" value="MarR/SlyA-like"/>
</dbReference>
<keyword evidence="3" id="KW-0804">Transcription</keyword>
<evidence type="ECO:0000256" key="2">
    <source>
        <dbReference type="ARBA" id="ARBA00023125"/>
    </source>
</evidence>
<organism evidence="5 6">
    <name type="scientific">Piscibacillus halophilus</name>
    <dbReference type="NCBI Taxonomy" id="571933"/>
    <lineage>
        <taxon>Bacteria</taxon>
        <taxon>Bacillati</taxon>
        <taxon>Bacillota</taxon>
        <taxon>Bacilli</taxon>
        <taxon>Bacillales</taxon>
        <taxon>Bacillaceae</taxon>
        <taxon>Piscibacillus</taxon>
    </lineage>
</organism>
<dbReference type="PROSITE" id="PS01117">
    <property type="entry name" value="HTH_MARR_1"/>
    <property type="match status" value="1"/>
</dbReference>
<dbReference type="PRINTS" id="PR00598">
    <property type="entry name" value="HTHMARR"/>
</dbReference>
<accession>A0A1H9LPY0</accession>
<dbReference type="Pfam" id="PF01047">
    <property type="entry name" value="MarR"/>
    <property type="match status" value="1"/>
</dbReference>
<keyword evidence="2" id="KW-0238">DNA-binding</keyword>
<evidence type="ECO:0000256" key="1">
    <source>
        <dbReference type="ARBA" id="ARBA00023015"/>
    </source>
</evidence>
<dbReference type="Proteomes" id="UP000199427">
    <property type="component" value="Unassembled WGS sequence"/>
</dbReference>
<dbReference type="GO" id="GO:0006950">
    <property type="term" value="P:response to stress"/>
    <property type="evidence" value="ECO:0007669"/>
    <property type="project" value="TreeGrafter"/>
</dbReference>
<keyword evidence="6" id="KW-1185">Reference proteome</keyword>
<dbReference type="PROSITE" id="PS50995">
    <property type="entry name" value="HTH_MARR_2"/>
    <property type="match status" value="1"/>
</dbReference>
<dbReference type="AlphaFoldDB" id="A0A1H9LPY0"/>
<dbReference type="RefSeq" id="WP_091775749.1">
    <property type="nucleotide sequence ID" value="NZ_CAESCL010000016.1"/>
</dbReference>
<dbReference type="InterPro" id="IPR036388">
    <property type="entry name" value="WH-like_DNA-bd_sf"/>
</dbReference>
<dbReference type="SMART" id="SM00347">
    <property type="entry name" value="HTH_MARR"/>
    <property type="match status" value="1"/>
</dbReference>
<dbReference type="PANTHER" id="PTHR33164:SF56">
    <property type="entry name" value="HTH-TYPE TRANSCRIPTIONAL REGULATOR MHQR"/>
    <property type="match status" value="1"/>
</dbReference>
<dbReference type="STRING" id="571933.SAMN05216362_15012"/>
<dbReference type="Gene3D" id="1.10.10.10">
    <property type="entry name" value="Winged helix-like DNA-binding domain superfamily/Winged helix DNA-binding domain"/>
    <property type="match status" value="1"/>
</dbReference>
<dbReference type="EMBL" id="FOES01000050">
    <property type="protein sequence ID" value="SER13562.1"/>
    <property type="molecule type" value="Genomic_DNA"/>
</dbReference>
<dbReference type="OrthoDB" id="9799747at2"/>
<dbReference type="InterPro" id="IPR023187">
    <property type="entry name" value="Tscrpt_reg_MarR-type_CS"/>
</dbReference>
<dbReference type="SUPFAM" id="SSF46785">
    <property type="entry name" value="Winged helix' DNA-binding domain"/>
    <property type="match status" value="1"/>
</dbReference>
<sequence length="153" mass="17667">MEHDTYKERREDSSLKLFVVLSKAARTVLDLAQEDMVRYGLNPTEFATLELLYHRGQQPLQKIGERILLTSGSITYVVNNLEKKGYITRIRSEHDRRVTYAQITEKGTALLNDIFPEHWKQIEQIMKGLTESEKQQAIALIKKLGLHADSLKN</sequence>
<dbReference type="PANTHER" id="PTHR33164">
    <property type="entry name" value="TRANSCRIPTIONAL REGULATOR, MARR FAMILY"/>
    <property type="match status" value="1"/>
</dbReference>
<evidence type="ECO:0000313" key="6">
    <source>
        <dbReference type="Proteomes" id="UP000199427"/>
    </source>
</evidence>
<dbReference type="InterPro" id="IPR036390">
    <property type="entry name" value="WH_DNA-bd_sf"/>
</dbReference>
<keyword evidence="1" id="KW-0805">Transcription regulation</keyword>
<proteinExistence type="predicted"/>
<evidence type="ECO:0000313" key="5">
    <source>
        <dbReference type="EMBL" id="SER13562.1"/>
    </source>
</evidence>
<evidence type="ECO:0000256" key="3">
    <source>
        <dbReference type="ARBA" id="ARBA00023163"/>
    </source>
</evidence>
<evidence type="ECO:0000259" key="4">
    <source>
        <dbReference type="PROSITE" id="PS50995"/>
    </source>
</evidence>
<reference evidence="5 6" key="1">
    <citation type="submission" date="2016-10" db="EMBL/GenBank/DDBJ databases">
        <authorList>
            <person name="de Groot N.N."/>
        </authorList>
    </citation>
    <scope>NUCLEOTIDE SEQUENCE [LARGE SCALE GENOMIC DNA]</scope>
    <source>
        <strain evidence="5 6">DSM 21633</strain>
    </source>
</reference>
<name>A0A1H9LPY0_9BACI</name>
<dbReference type="GO" id="GO:0003677">
    <property type="term" value="F:DNA binding"/>
    <property type="evidence" value="ECO:0007669"/>
    <property type="project" value="UniProtKB-KW"/>
</dbReference>
<dbReference type="GO" id="GO:0003700">
    <property type="term" value="F:DNA-binding transcription factor activity"/>
    <property type="evidence" value="ECO:0007669"/>
    <property type="project" value="InterPro"/>
</dbReference>
<protein>
    <submittedName>
        <fullName evidence="5">MarR family transcriptional regulator, 2-MHQ and catechol-resistance regulon repressor</fullName>
    </submittedName>
</protein>